<name>S8B2K8_PENO1</name>
<keyword evidence="2" id="KW-1185">Reference proteome</keyword>
<accession>S8B2K8</accession>
<protein>
    <submittedName>
        <fullName evidence="1">Uncharacterized protein</fullName>
    </submittedName>
</protein>
<dbReference type="PhylomeDB" id="S8B2K8"/>
<sequence>MTQLIDLGNVVAQDARSEIQMTVKAFVELLSNSNQAALIPPTKISHWRDLQLLWTREAPELELRLFVEFGLEFEENQNHTLRAVTESVSSSKVFPSLGFTTVIKNCQRLHMMPRTYQIIFGLCRENRQFTSPTNRSLPMALKHASEARVPDKTSCVCIKSIDLRIYYSKSDAVRPPKHDIQKVDDFCLGKIGPKWCSYQGEVEPSNNEEEYDTRETSDMADVSVSSNCGASHKKSNELPLKRQMNQNTNDSDLPRLLELLEFGLWAVFLPEARKSQHIHADSKEKIQNLSFLIPAVFNLKYRQEMNQRAVSLSTVSRSLVPMLERSKNHSIQQKLASLIGREEQTLVQSQKERLSSALNSSLWTMAQLGISRKKNNSNTTGATSLSKRVPEKRYLQSDDDIIFPASSEPFLPDSETFTITDPACRVPCLENSTTFHELLSEGSSMLGGGDCCSPGQTNMTTQAVQDLADNFSLASDCLLCDWSDLPEPSVSDSMLTDEPLDYYAILEETDSRSTSATDDTADFEDQLWSKQLDQLPSDLLSGHGEFDEMLCEVEAQTAGVE</sequence>
<organism evidence="1 2">
    <name type="scientific">Penicillium oxalicum (strain 114-2 / CGMCC 5302)</name>
    <name type="common">Penicillium decumbens</name>
    <dbReference type="NCBI Taxonomy" id="933388"/>
    <lineage>
        <taxon>Eukaryota</taxon>
        <taxon>Fungi</taxon>
        <taxon>Dikarya</taxon>
        <taxon>Ascomycota</taxon>
        <taxon>Pezizomycotina</taxon>
        <taxon>Eurotiomycetes</taxon>
        <taxon>Eurotiomycetidae</taxon>
        <taxon>Eurotiales</taxon>
        <taxon>Aspergillaceae</taxon>
        <taxon>Penicillium</taxon>
    </lineage>
</organism>
<dbReference type="OrthoDB" id="4187154at2759"/>
<dbReference type="AlphaFoldDB" id="S8B2K8"/>
<dbReference type="STRING" id="933388.S8B2K8"/>
<dbReference type="Proteomes" id="UP000019376">
    <property type="component" value="Unassembled WGS sequence"/>
</dbReference>
<dbReference type="EMBL" id="KB644411">
    <property type="protein sequence ID" value="EPS28667.1"/>
    <property type="molecule type" value="Genomic_DNA"/>
</dbReference>
<gene>
    <name evidence="1" type="ORF">PDE_03613</name>
</gene>
<dbReference type="HOGENOM" id="CLU_485791_0_0_1"/>
<reference evidence="1 2" key="1">
    <citation type="journal article" date="2013" name="PLoS ONE">
        <title>Genomic and secretomic analyses reveal unique features of the lignocellulolytic enzyme system of Penicillium decumbens.</title>
        <authorList>
            <person name="Liu G."/>
            <person name="Zhang L."/>
            <person name="Wei X."/>
            <person name="Zou G."/>
            <person name="Qin Y."/>
            <person name="Ma L."/>
            <person name="Li J."/>
            <person name="Zheng H."/>
            <person name="Wang S."/>
            <person name="Wang C."/>
            <person name="Xun L."/>
            <person name="Zhao G.-P."/>
            <person name="Zhou Z."/>
            <person name="Qu Y."/>
        </authorList>
    </citation>
    <scope>NUCLEOTIDE SEQUENCE [LARGE SCALE GENOMIC DNA]</scope>
    <source>
        <strain evidence="2">114-2 / CGMCC 5302</strain>
    </source>
</reference>
<proteinExistence type="predicted"/>
<evidence type="ECO:0000313" key="1">
    <source>
        <dbReference type="EMBL" id="EPS28667.1"/>
    </source>
</evidence>
<evidence type="ECO:0000313" key="2">
    <source>
        <dbReference type="Proteomes" id="UP000019376"/>
    </source>
</evidence>